<organism evidence="1 2">
    <name type="scientific">Cichorium intybus</name>
    <name type="common">Chicory</name>
    <dbReference type="NCBI Taxonomy" id="13427"/>
    <lineage>
        <taxon>Eukaryota</taxon>
        <taxon>Viridiplantae</taxon>
        <taxon>Streptophyta</taxon>
        <taxon>Embryophyta</taxon>
        <taxon>Tracheophyta</taxon>
        <taxon>Spermatophyta</taxon>
        <taxon>Magnoliopsida</taxon>
        <taxon>eudicotyledons</taxon>
        <taxon>Gunneridae</taxon>
        <taxon>Pentapetalae</taxon>
        <taxon>asterids</taxon>
        <taxon>campanulids</taxon>
        <taxon>Asterales</taxon>
        <taxon>Asteraceae</taxon>
        <taxon>Cichorioideae</taxon>
        <taxon>Cichorieae</taxon>
        <taxon>Cichoriinae</taxon>
        <taxon>Cichorium</taxon>
    </lineage>
</organism>
<proteinExistence type="predicted"/>
<sequence length="187" mass="21672">MKVSSLCTKEDQNKTVMEEYPNWLEMPHELMTNILQRLRTAEILTSAQKVCTAWRTICKDPMMWQVIDMQNLFDDWDGHYDLQTLTKQAVNLSHGELIDVSIKYFGTDDLLHHIVQHSSKLKRLSLWCCYDITGSGLSRAVKRCMERIKDFQHNSTQNYDDSDDVSSSGSDGGESSEEDDSDYYDWV</sequence>
<accession>A0ACB9AIW3</accession>
<name>A0ACB9AIW3_CICIN</name>
<evidence type="ECO:0000313" key="2">
    <source>
        <dbReference type="Proteomes" id="UP001055811"/>
    </source>
</evidence>
<dbReference type="EMBL" id="CM042015">
    <property type="protein sequence ID" value="KAI3709984.1"/>
    <property type="molecule type" value="Genomic_DNA"/>
</dbReference>
<dbReference type="Proteomes" id="UP001055811">
    <property type="component" value="Linkage Group LG07"/>
</dbReference>
<comment type="caution">
    <text evidence="1">The sequence shown here is derived from an EMBL/GenBank/DDBJ whole genome shotgun (WGS) entry which is preliminary data.</text>
</comment>
<protein>
    <submittedName>
        <fullName evidence="1">Uncharacterized protein</fullName>
    </submittedName>
</protein>
<reference evidence="2" key="1">
    <citation type="journal article" date="2022" name="Mol. Ecol. Resour.">
        <title>The genomes of chicory, endive, great burdock and yacon provide insights into Asteraceae palaeo-polyploidization history and plant inulin production.</title>
        <authorList>
            <person name="Fan W."/>
            <person name="Wang S."/>
            <person name="Wang H."/>
            <person name="Wang A."/>
            <person name="Jiang F."/>
            <person name="Liu H."/>
            <person name="Zhao H."/>
            <person name="Xu D."/>
            <person name="Zhang Y."/>
        </authorList>
    </citation>
    <scope>NUCLEOTIDE SEQUENCE [LARGE SCALE GENOMIC DNA]</scope>
    <source>
        <strain evidence="2">cv. Punajuju</strain>
    </source>
</reference>
<reference evidence="1 2" key="2">
    <citation type="journal article" date="2022" name="Mol. Ecol. Resour.">
        <title>The genomes of chicory, endive, great burdock and yacon provide insights into Asteraceae paleo-polyploidization history and plant inulin production.</title>
        <authorList>
            <person name="Fan W."/>
            <person name="Wang S."/>
            <person name="Wang H."/>
            <person name="Wang A."/>
            <person name="Jiang F."/>
            <person name="Liu H."/>
            <person name="Zhao H."/>
            <person name="Xu D."/>
            <person name="Zhang Y."/>
        </authorList>
    </citation>
    <scope>NUCLEOTIDE SEQUENCE [LARGE SCALE GENOMIC DNA]</scope>
    <source>
        <strain evidence="2">cv. Punajuju</strain>
        <tissue evidence="1">Leaves</tissue>
    </source>
</reference>
<gene>
    <name evidence="1" type="ORF">L2E82_39757</name>
</gene>
<keyword evidence="2" id="KW-1185">Reference proteome</keyword>
<evidence type="ECO:0000313" key="1">
    <source>
        <dbReference type="EMBL" id="KAI3709984.1"/>
    </source>
</evidence>